<dbReference type="InterPro" id="IPR036937">
    <property type="entry name" value="Adhesion_dom_fimbrial_sf"/>
</dbReference>
<dbReference type="EMBL" id="VKME01000016">
    <property type="protein sequence ID" value="MBE0129794.1"/>
    <property type="molecule type" value="Genomic_DNA"/>
</dbReference>
<keyword evidence="1" id="KW-0732">Signal</keyword>
<protein>
    <recommendedName>
        <fullName evidence="4">Fimbrial protein</fullName>
    </recommendedName>
</protein>
<evidence type="ECO:0000256" key="1">
    <source>
        <dbReference type="SAM" id="SignalP"/>
    </source>
</evidence>
<name>A0A8I0T0B3_CITAM</name>
<dbReference type="Gene3D" id="2.60.40.1090">
    <property type="entry name" value="Fimbrial-type adhesion domain"/>
    <property type="match status" value="1"/>
</dbReference>
<dbReference type="GO" id="GO:0007155">
    <property type="term" value="P:cell adhesion"/>
    <property type="evidence" value="ECO:0007669"/>
    <property type="project" value="InterPro"/>
</dbReference>
<feature type="signal peptide" evidence="1">
    <location>
        <begin position="1"/>
        <end position="20"/>
    </location>
</feature>
<sequence>MSAFKLIVIVICFHIYSALAAVDTCNVNGKADDWTTVHTNYELKPTDVNITLGAQLADWALIYQIGDIVVGHSDISCTAGNTQLYYTMFYNFEQIGQVGQDVIYRTEVPGIGISVTDSHYANYNALKPFPYVVKYGHPDQGTVFRITVKFWKIPGENIPMTAGVISVTGPEVAEVYMDSGYTFQSDEPERIFDGGSAFLVNSRILHATMMFQPGTCNIEGDNIIVKLGDYDGANGHSDWKDASFKLDCPTAYGYNGSVEANDDNSSPYNLPKNHTTKANTSKNGRVQISIVPYTETLDAYRGIIGLDGTGAQGYGIQLAWGDYSTQNLAEPSKPVIVNSYVDAHSLNAAFSADDTPIGGNGLVGLDNTIKMAARYIRTTGKTQPGPANAVVQVIANYQ</sequence>
<dbReference type="AlphaFoldDB" id="A0A8I0T0B3"/>
<proteinExistence type="predicted"/>
<accession>A0A8I0T0B3</accession>
<feature type="chain" id="PRO_5034150553" description="Fimbrial protein" evidence="1">
    <location>
        <begin position="21"/>
        <end position="398"/>
    </location>
</feature>
<evidence type="ECO:0008006" key="4">
    <source>
        <dbReference type="Google" id="ProtNLM"/>
    </source>
</evidence>
<dbReference type="Gene3D" id="2.60.40.3310">
    <property type="match status" value="1"/>
</dbReference>
<dbReference type="RefSeq" id="WP_192478943.1">
    <property type="nucleotide sequence ID" value="NZ_VKME01000016.1"/>
</dbReference>
<evidence type="ECO:0000313" key="2">
    <source>
        <dbReference type="EMBL" id="MBE0129794.1"/>
    </source>
</evidence>
<comment type="caution">
    <text evidence="2">The sequence shown here is derived from an EMBL/GenBank/DDBJ whole genome shotgun (WGS) entry which is preliminary data.</text>
</comment>
<dbReference type="GO" id="GO:0009289">
    <property type="term" value="C:pilus"/>
    <property type="evidence" value="ECO:0007669"/>
    <property type="project" value="InterPro"/>
</dbReference>
<gene>
    <name evidence="2" type="ORF">FOT72_17565</name>
</gene>
<dbReference type="InterPro" id="IPR008966">
    <property type="entry name" value="Adhesion_dom_sf"/>
</dbReference>
<dbReference type="SUPFAM" id="SSF49401">
    <property type="entry name" value="Bacterial adhesins"/>
    <property type="match status" value="1"/>
</dbReference>
<dbReference type="Proteomes" id="UP000656723">
    <property type="component" value="Unassembled WGS sequence"/>
</dbReference>
<organism evidence="2 3">
    <name type="scientific">Citrobacter amalonaticus</name>
    <dbReference type="NCBI Taxonomy" id="35703"/>
    <lineage>
        <taxon>Bacteria</taxon>
        <taxon>Pseudomonadati</taxon>
        <taxon>Pseudomonadota</taxon>
        <taxon>Gammaproteobacteria</taxon>
        <taxon>Enterobacterales</taxon>
        <taxon>Enterobacteriaceae</taxon>
        <taxon>Citrobacter</taxon>
    </lineage>
</organism>
<reference evidence="2" key="1">
    <citation type="submission" date="2019-07" db="EMBL/GenBank/DDBJ databases">
        <title>KPC-2 carbapenem resistent Enterobacterales isolates from Germany.</title>
        <authorList>
            <person name="Yao Y."/>
            <person name="Falgenhauer L."/>
            <person name="Imirzalioglu C."/>
            <person name="Chakraborty T."/>
        </authorList>
    </citation>
    <scope>NUCLEOTIDE SEQUENCE</scope>
    <source>
        <strain evidence="2">CA13304</strain>
    </source>
</reference>
<evidence type="ECO:0000313" key="3">
    <source>
        <dbReference type="Proteomes" id="UP000656723"/>
    </source>
</evidence>